<evidence type="ECO:0000313" key="4">
    <source>
        <dbReference type="Proteomes" id="UP001162131"/>
    </source>
</evidence>
<feature type="region of interest" description="Disordered" evidence="1">
    <location>
        <begin position="1"/>
        <end position="39"/>
    </location>
</feature>
<feature type="compositionally biased region" description="Polar residues" evidence="1">
    <location>
        <begin position="1"/>
        <end position="25"/>
    </location>
</feature>
<dbReference type="GO" id="GO:0003677">
    <property type="term" value="F:DNA binding"/>
    <property type="evidence" value="ECO:0007669"/>
    <property type="project" value="InterPro"/>
</dbReference>
<dbReference type="PROSITE" id="PS51011">
    <property type="entry name" value="ARID"/>
    <property type="match status" value="1"/>
</dbReference>
<sequence length="711" mass="82329">MSEIQESLLTNPPSTFSANEDSSSPLRLPQKRQREVELQENPLPTFEEAYSNNRMFIKLVKEYFKQKIDPSLHFKIKEIVNQKEYLFQLLKETSTRGGWRRMNACHGWHQIASLFGNLSPEQLRKDYDEHLFIIEKGLSPLTKYDNSTIENYLEELNPELMQQAVLIRPSKFDTSLTAKQWNSYVFSSFGLARGYSTYILNIDISVFKIDRITNVYSNNPITIKIENDPKETWYKDITLGGFLDELLTSNNPKIVAEADLKEFSALYEELSKKLPNALHWNSKNNLLRYYPKLLGITSPMLLILNNNFIFTGGPSYLNSSGVYLNFDTTIEWWAIDSKQFPVLQQKVLRDFSIDISKEKWLPNDQYLLVQNIPFWHTTQRPGDIIFAPNDKVYWITSVLKTTLIYWNLLSDSPLSLEDAWTIHKSNFSKEYPKKINLPRLVVEYLNRELGKISQSTFEFCKEMINECTESQELPNKTRPEDSDCLFCAFCGKDIIWKYSRCIKCHMNRGIDAICLSCTTGHKCLEIVFFEKYPEEEWKAFLARINAPQVESFQEKICRTEINEFCGCGENIAISPSTVEAIYNAPLINAHIQIEAVDDPEEVEQNCEDKVVAPIKMPDINDLYKNKGKKQRDIRKAMENPLSGPRFTYQLEEKEYQSKAKDDGNDILKNLMKGRNNESALSSLVKKPSSISGLSRLISKAKTDKQNVYDKY</sequence>
<gene>
    <name evidence="3" type="ORF">BSTOLATCC_MIC12725</name>
</gene>
<comment type="caution">
    <text evidence="3">The sequence shown here is derived from an EMBL/GenBank/DDBJ whole genome shotgun (WGS) entry which is preliminary data.</text>
</comment>
<name>A0AAU9IP09_9CILI</name>
<dbReference type="Proteomes" id="UP001162131">
    <property type="component" value="Unassembled WGS sequence"/>
</dbReference>
<reference evidence="3" key="1">
    <citation type="submission" date="2021-09" db="EMBL/GenBank/DDBJ databases">
        <authorList>
            <consortium name="AG Swart"/>
            <person name="Singh M."/>
            <person name="Singh A."/>
            <person name="Seah K."/>
            <person name="Emmerich C."/>
        </authorList>
    </citation>
    <scope>NUCLEOTIDE SEQUENCE</scope>
    <source>
        <strain evidence="3">ATCC30299</strain>
    </source>
</reference>
<proteinExistence type="predicted"/>
<evidence type="ECO:0000259" key="2">
    <source>
        <dbReference type="PROSITE" id="PS51011"/>
    </source>
</evidence>
<keyword evidence="4" id="KW-1185">Reference proteome</keyword>
<dbReference type="EMBL" id="CAJZBQ010000013">
    <property type="protein sequence ID" value="CAG9314947.1"/>
    <property type="molecule type" value="Genomic_DNA"/>
</dbReference>
<dbReference type="AlphaFoldDB" id="A0AAU9IP09"/>
<organism evidence="3 4">
    <name type="scientific">Blepharisma stoltei</name>
    <dbReference type="NCBI Taxonomy" id="1481888"/>
    <lineage>
        <taxon>Eukaryota</taxon>
        <taxon>Sar</taxon>
        <taxon>Alveolata</taxon>
        <taxon>Ciliophora</taxon>
        <taxon>Postciliodesmatophora</taxon>
        <taxon>Heterotrichea</taxon>
        <taxon>Heterotrichida</taxon>
        <taxon>Blepharismidae</taxon>
        <taxon>Blepharisma</taxon>
    </lineage>
</organism>
<accession>A0AAU9IP09</accession>
<dbReference type="InterPro" id="IPR001606">
    <property type="entry name" value="ARID_dom"/>
</dbReference>
<dbReference type="SUPFAM" id="SSF51197">
    <property type="entry name" value="Clavaminate synthase-like"/>
    <property type="match status" value="1"/>
</dbReference>
<protein>
    <recommendedName>
        <fullName evidence="2">ARID domain-containing protein</fullName>
    </recommendedName>
</protein>
<feature type="domain" description="ARID" evidence="2">
    <location>
        <begin position="50"/>
        <end position="139"/>
    </location>
</feature>
<evidence type="ECO:0000256" key="1">
    <source>
        <dbReference type="SAM" id="MobiDB-lite"/>
    </source>
</evidence>
<evidence type="ECO:0000313" key="3">
    <source>
        <dbReference type="EMBL" id="CAG9314947.1"/>
    </source>
</evidence>
<dbReference type="Gene3D" id="2.60.120.650">
    <property type="entry name" value="Cupin"/>
    <property type="match status" value="1"/>
</dbReference>